<dbReference type="InterPro" id="IPR041735">
    <property type="entry name" value="4OHPhenylPyrv_dOase_C"/>
</dbReference>
<keyword evidence="3" id="KW-0479">Metal-binding</keyword>
<keyword evidence="5" id="KW-0408">Iron</keyword>
<dbReference type="RefSeq" id="WP_003985658.1">
    <property type="nucleotide sequence ID" value="NZ_CP043497.1"/>
</dbReference>
<evidence type="ECO:0000256" key="4">
    <source>
        <dbReference type="ARBA" id="ARBA00022737"/>
    </source>
</evidence>
<dbReference type="PANTHER" id="PTHR11959:SF1">
    <property type="entry name" value="4-HYDROXYPHENYLPYRUVATE DIOXYGENASE"/>
    <property type="match status" value="1"/>
</dbReference>
<sequence length="381" mass="42050">MTQTTDHTTPTSARQADPFPVKGMDAVVFAVGNAKQAAHYYATAFGMKRVAYSGPENGSRETASYVLESGAARFVFTSVIKPTTDWGRFLADHVAAHGDGVIDLAIEVPDARAAYAYALEHGATGIEEPYETKDEHGVVVRASIATYGKTRHTLVERTDYDGPYLPGYVAADPIVEPGARRFQAIDHCVGNVELGKMDEWVAFYNNVMGFTNMKEFVGSDIATEYSALMSKVVADGTRKVKFPLNEPAIAKKKSQIDEYLEFYGGPGCQHIALATNDIVASVRAMRVAGVEFLDTPDSYYDTLGEWAGETRVPVETLRELKILVDRDEDGYLLQIFTKPVQDRPTVFFELIERHGSMGFGKGNFKALFEAIEREQERRGNL</sequence>
<protein>
    <submittedName>
        <fullName evidence="7">4-hydroxyphenylpyruvate dioxygenase</fullName>
        <ecNumber evidence="7">1.13.11.27</ecNumber>
    </submittedName>
</protein>
<evidence type="ECO:0000259" key="6">
    <source>
        <dbReference type="PROSITE" id="PS51819"/>
    </source>
</evidence>
<evidence type="ECO:0000256" key="2">
    <source>
        <dbReference type="ARBA" id="ARBA00005877"/>
    </source>
</evidence>
<dbReference type="SUPFAM" id="SSF54593">
    <property type="entry name" value="Glyoxalase/Bleomycin resistance protein/Dihydroxybiphenyl dioxygenase"/>
    <property type="match status" value="1"/>
</dbReference>
<dbReference type="InterPro" id="IPR005956">
    <property type="entry name" value="4OHPhenylPyrv_dOase"/>
</dbReference>
<dbReference type="GO" id="GO:0003868">
    <property type="term" value="F:4-hydroxyphenylpyruvate dioxygenase activity"/>
    <property type="evidence" value="ECO:0007669"/>
    <property type="project" value="UniProtKB-EC"/>
</dbReference>
<accession>A0ABY3Z7P3</accession>
<dbReference type="Proteomes" id="UP000829494">
    <property type="component" value="Chromosome"/>
</dbReference>
<dbReference type="EMBL" id="CP094298">
    <property type="protein sequence ID" value="UNZ05535.1"/>
    <property type="molecule type" value="Genomic_DNA"/>
</dbReference>
<gene>
    <name evidence="7" type="primary">hpd</name>
    <name evidence="7" type="ORF">SRIMR7_25610</name>
</gene>
<evidence type="ECO:0000256" key="1">
    <source>
        <dbReference type="ARBA" id="ARBA00001962"/>
    </source>
</evidence>
<keyword evidence="7" id="KW-0560">Oxidoreductase</keyword>
<dbReference type="InterPro" id="IPR037523">
    <property type="entry name" value="VOC_core"/>
</dbReference>
<dbReference type="NCBIfam" id="TIGR01263">
    <property type="entry name" value="4HPPD"/>
    <property type="match status" value="1"/>
</dbReference>
<dbReference type="PIRSF" id="PIRSF009283">
    <property type="entry name" value="HPP_dOase"/>
    <property type="match status" value="1"/>
</dbReference>
<proteinExistence type="inferred from homology"/>
<organism evidence="7 8">
    <name type="scientific">Streptomyces rimosus subsp. rimosus</name>
    <dbReference type="NCBI Taxonomy" id="132474"/>
    <lineage>
        <taxon>Bacteria</taxon>
        <taxon>Bacillati</taxon>
        <taxon>Actinomycetota</taxon>
        <taxon>Actinomycetes</taxon>
        <taxon>Kitasatosporales</taxon>
        <taxon>Streptomycetaceae</taxon>
        <taxon>Streptomyces</taxon>
    </lineage>
</organism>
<feature type="domain" description="VOC" evidence="6">
    <location>
        <begin position="184"/>
        <end position="338"/>
    </location>
</feature>
<evidence type="ECO:0000256" key="5">
    <source>
        <dbReference type="ARBA" id="ARBA00023004"/>
    </source>
</evidence>
<keyword evidence="4" id="KW-0677">Repeat</keyword>
<dbReference type="CDD" id="cd08342">
    <property type="entry name" value="HPPD_N_like"/>
    <property type="match status" value="1"/>
</dbReference>
<comment type="similarity">
    <text evidence="2">Belongs to the 4HPPD family.</text>
</comment>
<reference evidence="7 8" key="1">
    <citation type="submission" date="2022-03" db="EMBL/GenBank/DDBJ databases">
        <title>Complete genome of Streptomyces rimosus ssp. rimosus R7 (=ATCC 10970).</title>
        <authorList>
            <person name="Beganovic S."/>
            <person name="Ruckert C."/>
            <person name="Busche T."/>
            <person name="Kalinowski J."/>
            <person name="Wittmann C."/>
        </authorList>
    </citation>
    <scope>NUCLEOTIDE SEQUENCE [LARGE SCALE GENOMIC DNA]</scope>
    <source>
        <strain evidence="7 8">R7</strain>
    </source>
</reference>
<dbReference type="CDD" id="cd07250">
    <property type="entry name" value="HPPD_C_like"/>
    <property type="match status" value="1"/>
</dbReference>
<dbReference type="Gene3D" id="3.10.180.10">
    <property type="entry name" value="2,3-Dihydroxybiphenyl 1,2-Dioxygenase, domain 1"/>
    <property type="match status" value="2"/>
</dbReference>
<name>A0ABY3Z7P3_STRRM</name>
<comment type="cofactor">
    <cofactor evidence="1">
        <name>Fe cation</name>
        <dbReference type="ChEBI" id="CHEBI:24875"/>
    </cofactor>
</comment>
<feature type="domain" description="VOC" evidence="6">
    <location>
        <begin position="23"/>
        <end position="157"/>
    </location>
</feature>
<dbReference type="EC" id="1.13.11.27" evidence="7"/>
<evidence type="ECO:0000256" key="3">
    <source>
        <dbReference type="ARBA" id="ARBA00022723"/>
    </source>
</evidence>
<dbReference type="InterPro" id="IPR004360">
    <property type="entry name" value="Glyas_Fos-R_dOase_dom"/>
</dbReference>
<dbReference type="GeneID" id="66855345"/>
<evidence type="ECO:0000313" key="7">
    <source>
        <dbReference type="EMBL" id="UNZ05535.1"/>
    </source>
</evidence>
<dbReference type="PANTHER" id="PTHR11959">
    <property type="entry name" value="4-HYDROXYPHENYLPYRUVATE DIOXYGENASE"/>
    <property type="match status" value="1"/>
</dbReference>
<dbReference type="InterPro" id="IPR041736">
    <property type="entry name" value="4OHPhenylPyrv_dOase_N"/>
</dbReference>
<dbReference type="Pfam" id="PF00903">
    <property type="entry name" value="Glyoxalase"/>
    <property type="match status" value="2"/>
</dbReference>
<dbReference type="PROSITE" id="PS51819">
    <property type="entry name" value="VOC"/>
    <property type="match status" value="2"/>
</dbReference>
<keyword evidence="8" id="KW-1185">Reference proteome</keyword>
<keyword evidence="7" id="KW-0223">Dioxygenase</keyword>
<dbReference type="InterPro" id="IPR029068">
    <property type="entry name" value="Glyas_Bleomycin-R_OHBP_Dase"/>
</dbReference>
<evidence type="ECO:0000313" key="8">
    <source>
        <dbReference type="Proteomes" id="UP000829494"/>
    </source>
</evidence>